<gene>
    <name evidence="1" type="ORF">BsIDN1_19570</name>
</gene>
<protein>
    <submittedName>
        <fullName evidence="1">Uncharacterized protein</fullName>
    </submittedName>
</protein>
<dbReference type="Proteomes" id="UP000464658">
    <property type="component" value="Chromosome"/>
</dbReference>
<name>A0A5S9M8R8_BACIA</name>
<dbReference type="InterPro" id="IPR027417">
    <property type="entry name" value="P-loop_NTPase"/>
</dbReference>
<dbReference type="EMBL" id="AP021906">
    <property type="protein sequence ID" value="BBP88339.1"/>
    <property type="molecule type" value="Genomic_DNA"/>
</dbReference>
<proteinExistence type="predicted"/>
<dbReference type="AlphaFoldDB" id="A0A5S9M8R8"/>
<dbReference type="Gene3D" id="3.40.50.300">
    <property type="entry name" value="P-loop containing nucleotide triphosphate hydrolases"/>
    <property type="match status" value="1"/>
</dbReference>
<evidence type="ECO:0000313" key="2">
    <source>
        <dbReference type="Proteomes" id="UP000464658"/>
    </source>
</evidence>
<sequence length="86" mass="9735">MSALSKNQVKALSKWQNAATGEDWLLPDFERYQSKTYLDFIGPALIRHQAMSSILEETGEVVLSHPSAFTISFTQASDLLKRRYVT</sequence>
<reference evidence="1 2" key="1">
    <citation type="submission" date="2019-12" db="EMBL/GenBank/DDBJ databases">
        <title>Full genome sequence of a Bacillus safensis strain isolated from commercially available natto in Indonesia.</title>
        <authorList>
            <person name="Yoshida M."/>
            <person name="Uomi M."/>
            <person name="Waturangi D."/>
            <person name="Ekaputri J.J."/>
            <person name="Setiamarga D.H.E."/>
        </authorList>
    </citation>
    <scope>NUCLEOTIDE SEQUENCE [LARGE SCALE GENOMIC DNA]</scope>
    <source>
        <strain evidence="1 2">IDN1</strain>
    </source>
</reference>
<accession>A0A5S9M8R8</accession>
<evidence type="ECO:0000313" key="1">
    <source>
        <dbReference type="EMBL" id="BBP88339.1"/>
    </source>
</evidence>
<organism evidence="1 2">
    <name type="scientific">Bacillus safensis</name>
    <dbReference type="NCBI Taxonomy" id="561879"/>
    <lineage>
        <taxon>Bacteria</taxon>
        <taxon>Bacillati</taxon>
        <taxon>Bacillota</taxon>
        <taxon>Bacilli</taxon>
        <taxon>Bacillales</taxon>
        <taxon>Bacillaceae</taxon>
        <taxon>Bacillus</taxon>
    </lineage>
</organism>